<dbReference type="PATRIC" id="fig|75588.4.peg.4680"/>
<comment type="caution">
    <text evidence="1">The sequence shown here is derived from an EMBL/GenBank/DDBJ whole genome shotgun (WGS) entry which is preliminary data.</text>
</comment>
<dbReference type="Proteomes" id="UP000051446">
    <property type="component" value="Unassembled WGS sequence"/>
</dbReference>
<protein>
    <recommendedName>
        <fullName evidence="3">TIGR02677 family protein</fullName>
    </recommendedName>
</protein>
<dbReference type="NCBIfam" id="TIGR02677">
    <property type="entry name" value="TIGR02677 family protein"/>
    <property type="match status" value="1"/>
</dbReference>
<sequence>MTHDTYWPEASADLFRHATAEKASIYRAIMEVFAAAKRQYRLQLRPDEVLSEANWGHRTPPSHEEVAAALSQLAMWGNLESQPDMTRVSTLNDYYRARFLYRLSHGGEAVETGLLAFAHSLRHRAELQTVALEDIDSRLRALQQLVAEAQSSGNLDTAKAHEILRDLVRVFEGLTENAQAFMAGVTRSLELQQADATTLVAYKRRLIDYLERFMGDLIRRSDAIARILHELSVSIDPILLQVAAREARDAAPNGTGEQVEETQRRREIWRERWKGLRGWFLPTGNEPPQAELLRARARSAIPQLLNAIATINERRSGRSDRSADFRVLAQWFAACDSDDDAHRLARAAFALQPARHFSLEVADAEDVPASTSWLDAPPLIINPRLREYGEAAPRGALAKVRDRSRDRALMAQQLAQESRQVEAARRRLATGRTTRLSELGELDAPAFSLFLGLLGEALAEQHDPSSSVERQTGDGLLHIRLEPLAEDSRARICTAAGVFSGRDHLLTIRLTEERS</sequence>
<dbReference type="AlphaFoldDB" id="A0A0R2YHZ3"/>
<name>A0A0R2YHZ3_9PSED</name>
<proteinExistence type="predicted"/>
<evidence type="ECO:0008006" key="3">
    <source>
        <dbReference type="Google" id="ProtNLM"/>
    </source>
</evidence>
<evidence type="ECO:0000313" key="2">
    <source>
        <dbReference type="Proteomes" id="UP000051446"/>
    </source>
</evidence>
<reference evidence="1 2" key="1">
    <citation type="submission" date="2015-02" db="EMBL/GenBank/DDBJ databases">
        <title>Pseudomonas helleri sp. nov. and Pseudomonas weihenstephanensis sp. nov., isolated from raw cows milk.</title>
        <authorList>
            <person name="von Neubeck M."/>
            <person name="Huptas C."/>
            <person name="Wenning M."/>
            <person name="Scherer S."/>
        </authorList>
    </citation>
    <scope>NUCLEOTIDE SEQUENCE [LARGE SCALE GENOMIC DNA]</scope>
    <source>
        <strain evidence="1 2">DSM 17149</strain>
    </source>
</reference>
<dbReference type="Pfam" id="PF09660">
    <property type="entry name" value="DUF2397"/>
    <property type="match status" value="1"/>
</dbReference>
<gene>
    <name evidence="1" type="ORF">TU73_11380</name>
</gene>
<evidence type="ECO:0000313" key="1">
    <source>
        <dbReference type="EMBL" id="KRP45940.1"/>
    </source>
</evidence>
<dbReference type="EMBL" id="JYLH01000006">
    <property type="protein sequence ID" value="KRP45940.1"/>
    <property type="molecule type" value="Genomic_DNA"/>
</dbReference>
<accession>A0A0R2YHZ3</accession>
<organism evidence="1 2">
    <name type="scientific">Pseudomonas libanensis</name>
    <dbReference type="NCBI Taxonomy" id="75588"/>
    <lineage>
        <taxon>Bacteria</taxon>
        <taxon>Pseudomonadati</taxon>
        <taxon>Pseudomonadota</taxon>
        <taxon>Gammaproteobacteria</taxon>
        <taxon>Pseudomonadales</taxon>
        <taxon>Pseudomonadaceae</taxon>
        <taxon>Pseudomonas</taxon>
    </lineage>
</organism>
<dbReference type="InterPro" id="IPR013493">
    <property type="entry name" value="CHP02677"/>
</dbReference>